<evidence type="ECO:0000313" key="9">
    <source>
        <dbReference type="Proteomes" id="UP001390339"/>
    </source>
</evidence>
<feature type="region of interest" description="Disordered" evidence="5">
    <location>
        <begin position="1"/>
        <end position="26"/>
    </location>
</feature>
<evidence type="ECO:0000256" key="5">
    <source>
        <dbReference type="SAM" id="MobiDB-lite"/>
    </source>
</evidence>
<comment type="caution">
    <text evidence="8">The sequence shown here is derived from an EMBL/GenBank/DDBJ whole genome shotgun (WGS) entry which is preliminary data.</text>
</comment>
<dbReference type="InterPro" id="IPR036259">
    <property type="entry name" value="MFS_trans_sf"/>
</dbReference>
<dbReference type="PANTHER" id="PTHR23508">
    <property type="entry name" value="CARBOXYLIC ACID TRANSPORTER PROTEIN HOMOLOG"/>
    <property type="match status" value="1"/>
</dbReference>
<evidence type="ECO:0000256" key="1">
    <source>
        <dbReference type="ARBA" id="ARBA00004141"/>
    </source>
</evidence>
<evidence type="ECO:0000313" key="8">
    <source>
        <dbReference type="EMBL" id="KAK8848403.1"/>
    </source>
</evidence>
<reference evidence="8 9" key="1">
    <citation type="journal article" date="2024" name="IMA Fungus">
        <title>Apiospora arundinis, a panoply of carbohydrate-active enzymes and secondary metabolites.</title>
        <authorList>
            <person name="Sorensen T."/>
            <person name="Petersen C."/>
            <person name="Muurmann A.T."/>
            <person name="Christiansen J.V."/>
            <person name="Brundto M.L."/>
            <person name="Overgaard C.K."/>
            <person name="Boysen A.T."/>
            <person name="Wollenberg R.D."/>
            <person name="Larsen T.O."/>
            <person name="Sorensen J.L."/>
            <person name="Nielsen K.L."/>
            <person name="Sondergaard T.E."/>
        </authorList>
    </citation>
    <scope>NUCLEOTIDE SEQUENCE [LARGE SCALE GENOMIC DNA]</scope>
    <source>
        <strain evidence="8 9">AAU 773</strain>
    </source>
</reference>
<sequence>MSTEKEMPKTVTVLNSSETTNSSSSEDVVMPAGVVSDVDTVAPSPTQRPAGKIDVLIQGVALFSDGYNIQIIGYMNTVLAKLYPKQMTAEVKTRLSNSILIGDVFGMLLFGLCIDRFGRRVGIILTTLFLVFGIILATASHGTTVEGMFWMMVIGRGVAGVGAGGEYTVCTSQALECADSTPEMRKRRGMLVAVSTNAAIISGFVASSIVSLIVIAAYGGKPSDGIWRICFGIGIILPLSIFFFRMRLTDSEQYQKHAIQRKVPYWLAIKFYWRALLGCCSAWFLYDFVVYPFNLLAPTLVAGFSKNQSMIESIGWSALINFFALPGAFLGALLMDRIGRRQTYALGWSIVCVFGFVIGGSMIQLQHIFPLFVVFYALFQSFLSVGPGDCNFLVSSESFPTPLRGHFLGFAAAVGKAGAAIGTTALSEALASYEDKVKGQQVIFLIGSAISVVGTLCVWFLIPDAPKNLEDEDVRFRNYLEENGYDTSDMGLQTRKVES</sequence>
<feature type="transmembrane region" description="Helical" evidence="6">
    <location>
        <begin position="346"/>
        <end position="379"/>
    </location>
</feature>
<dbReference type="Gene3D" id="1.20.1250.20">
    <property type="entry name" value="MFS general substrate transporter like domains"/>
    <property type="match status" value="1"/>
</dbReference>
<dbReference type="InterPro" id="IPR020846">
    <property type="entry name" value="MFS_dom"/>
</dbReference>
<evidence type="ECO:0000256" key="3">
    <source>
        <dbReference type="ARBA" id="ARBA00022989"/>
    </source>
</evidence>
<dbReference type="PANTHER" id="PTHR23508:SF10">
    <property type="entry name" value="CARBOXYLIC ACID TRANSPORTER PROTEIN HOMOLOG"/>
    <property type="match status" value="1"/>
</dbReference>
<dbReference type="PROSITE" id="PS00216">
    <property type="entry name" value="SUGAR_TRANSPORT_1"/>
    <property type="match status" value="1"/>
</dbReference>
<feature type="transmembrane region" description="Helical" evidence="6">
    <location>
        <begin position="442"/>
        <end position="462"/>
    </location>
</feature>
<evidence type="ECO:0000256" key="2">
    <source>
        <dbReference type="ARBA" id="ARBA00022692"/>
    </source>
</evidence>
<keyword evidence="9" id="KW-1185">Reference proteome</keyword>
<name>A0ABR2HK98_9PEZI</name>
<dbReference type="Pfam" id="PF00083">
    <property type="entry name" value="Sugar_tr"/>
    <property type="match status" value="2"/>
</dbReference>
<evidence type="ECO:0000256" key="4">
    <source>
        <dbReference type="ARBA" id="ARBA00023136"/>
    </source>
</evidence>
<protein>
    <recommendedName>
        <fullName evidence="7">Major facilitator superfamily (MFS) profile domain-containing protein</fullName>
    </recommendedName>
</protein>
<evidence type="ECO:0000259" key="7">
    <source>
        <dbReference type="PROSITE" id="PS50850"/>
    </source>
</evidence>
<feature type="transmembrane region" description="Helical" evidence="6">
    <location>
        <begin position="121"/>
        <end position="142"/>
    </location>
</feature>
<keyword evidence="4 6" id="KW-0472">Membrane</keyword>
<accession>A0ABR2HK98</accession>
<comment type="subcellular location">
    <subcellularLocation>
        <location evidence="1">Membrane</location>
        <topology evidence="1">Multi-pass membrane protein</topology>
    </subcellularLocation>
</comment>
<organism evidence="8 9">
    <name type="scientific">Apiospora arundinis</name>
    <dbReference type="NCBI Taxonomy" id="335852"/>
    <lineage>
        <taxon>Eukaryota</taxon>
        <taxon>Fungi</taxon>
        <taxon>Dikarya</taxon>
        <taxon>Ascomycota</taxon>
        <taxon>Pezizomycotina</taxon>
        <taxon>Sordariomycetes</taxon>
        <taxon>Xylariomycetidae</taxon>
        <taxon>Amphisphaeriales</taxon>
        <taxon>Apiosporaceae</taxon>
        <taxon>Apiospora</taxon>
    </lineage>
</organism>
<feature type="transmembrane region" description="Helical" evidence="6">
    <location>
        <begin position="265"/>
        <end position="286"/>
    </location>
</feature>
<dbReference type="EMBL" id="JAPCWZ010000010">
    <property type="protein sequence ID" value="KAK8848403.1"/>
    <property type="molecule type" value="Genomic_DNA"/>
</dbReference>
<dbReference type="InterPro" id="IPR005828">
    <property type="entry name" value="MFS_sugar_transport-like"/>
</dbReference>
<feature type="domain" description="Major facilitator superfamily (MFS) profile" evidence="7">
    <location>
        <begin position="54"/>
        <end position="466"/>
    </location>
</feature>
<keyword evidence="3 6" id="KW-1133">Transmembrane helix</keyword>
<evidence type="ECO:0000256" key="6">
    <source>
        <dbReference type="SAM" id="Phobius"/>
    </source>
</evidence>
<feature type="compositionally biased region" description="Low complexity" evidence="5">
    <location>
        <begin position="15"/>
        <end position="26"/>
    </location>
</feature>
<dbReference type="PROSITE" id="PS50850">
    <property type="entry name" value="MFS"/>
    <property type="match status" value="1"/>
</dbReference>
<dbReference type="Proteomes" id="UP001390339">
    <property type="component" value="Unassembled WGS sequence"/>
</dbReference>
<feature type="transmembrane region" description="Helical" evidence="6">
    <location>
        <begin position="190"/>
        <end position="219"/>
    </location>
</feature>
<keyword evidence="2 6" id="KW-0812">Transmembrane</keyword>
<dbReference type="InterPro" id="IPR005829">
    <property type="entry name" value="Sugar_transporter_CS"/>
</dbReference>
<feature type="transmembrane region" description="Helical" evidence="6">
    <location>
        <begin position="95"/>
        <end position="114"/>
    </location>
</feature>
<feature type="transmembrane region" description="Helical" evidence="6">
    <location>
        <begin position="314"/>
        <end position="334"/>
    </location>
</feature>
<feature type="transmembrane region" description="Helical" evidence="6">
    <location>
        <begin position="225"/>
        <end position="244"/>
    </location>
</feature>
<feature type="transmembrane region" description="Helical" evidence="6">
    <location>
        <begin position="407"/>
        <end position="430"/>
    </location>
</feature>
<gene>
    <name evidence="8" type="ORF">PGQ11_014883</name>
</gene>
<proteinExistence type="predicted"/>
<dbReference type="SUPFAM" id="SSF103473">
    <property type="entry name" value="MFS general substrate transporter"/>
    <property type="match status" value="1"/>
</dbReference>